<dbReference type="InterPro" id="IPR036513">
    <property type="entry name" value="STAS_dom_sf"/>
</dbReference>
<dbReference type="InterPro" id="IPR025847">
    <property type="entry name" value="MEDS_domain"/>
</dbReference>
<gene>
    <name evidence="2" type="ORF">J2S41_001972</name>
</gene>
<evidence type="ECO:0000259" key="1">
    <source>
        <dbReference type="Pfam" id="PF14417"/>
    </source>
</evidence>
<dbReference type="AlphaFoldDB" id="A0AAE3YK16"/>
<dbReference type="Proteomes" id="UP001183643">
    <property type="component" value="Unassembled WGS sequence"/>
</dbReference>
<sequence length="269" mass="28443">MVETLRPGDHVCWTVGTDDEQLDVTARFIADGLARRHRIVYFTHSLLPLAVSAGLTARGVPVARAVADGQLRITPSSGGYLATGRFDASAMPGAWAAEQDAARAAGWSGLRAIGDMAWAASRLPGAEDLAAYEARVNRVFAEGYAMALCLYDRRLFTAAELNPIMSAHPCAKGAADERGWRPALRMRVTATPPRLTLRGEIDASNRDAVAAMLETLAAESATVEVDLAGAAVFDVSTVTRLVRGAGTFRLVGQSPQVDRLIGLVGGGAR</sequence>
<dbReference type="Gene3D" id="3.30.750.24">
    <property type="entry name" value="STAS domain"/>
    <property type="match status" value="1"/>
</dbReference>
<name>A0AAE3YK16_9ACTN</name>
<evidence type="ECO:0000313" key="3">
    <source>
        <dbReference type="Proteomes" id="UP001183643"/>
    </source>
</evidence>
<organism evidence="2 3">
    <name type="scientific">Catenuloplanes atrovinosus</name>
    <dbReference type="NCBI Taxonomy" id="137266"/>
    <lineage>
        <taxon>Bacteria</taxon>
        <taxon>Bacillati</taxon>
        <taxon>Actinomycetota</taxon>
        <taxon>Actinomycetes</taxon>
        <taxon>Micromonosporales</taxon>
        <taxon>Micromonosporaceae</taxon>
        <taxon>Catenuloplanes</taxon>
    </lineage>
</organism>
<dbReference type="SUPFAM" id="SSF52091">
    <property type="entry name" value="SpoIIaa-like"/>
    <property type="match status" value="1"/>
</dbReference>
<evidence type="ECO:0000313" key="2">
    <source>
        <dbReference type="EMBL" id="MDR7275194.1"/>
    </source>
</evidence>
<reference evidence="2" key="1">
    <citation type="submission" date="2023-07" db="EMBL/GenBank/DDBJ databases">
        <title>Sequencing the genomes of 1000 actinobacteria strains.</title>
        <authorList>
            <person name="Klenk H.-P."/>
        </authorList>
    </citation>
    <scope>NUCLEOTIDE SEQUENCE</scope>
    <source>
        <strain evidence="2">DSM 44707</strain>
    </source>
</reference>
<dbReference type="RefSeq" id="WP_310365855.1">
    <property type="nucleotide sequence ID" value="NZ_JAVDYB010000001.1"/>
</dbReference>
<feature type="domain" description="MEDS" evidence="1">
    <location>
        <begin position="9"/>
        <end position="169"/>
    </location>
</feature>
<accession>A0AAE3YK16</accession>
<keyword evidence="3" id="KW-1185">Reference proteome</keyword>
<protein>
    <submittedName>
        <fullName evidence="2">ABC-type transporter Mla MlaB component</fullName>
    </submittedName>
</protein>
<comment type="caution">
    <text evidence="2">The sequence shown here is derived from an EMBL/GenBank/DDBJ whole genome shotgun (WGS) entry which is preliminary data.</text>
</comment>
<proteinExistence type="predicted"/>
<dbReference type="EMBL" id="JAVDYB010000001">
    <property type="protein sequence ID" value="MDR7275194.1"/>
    <property type="molecule type" value="Genomic_DNA"/>
</dbReference>
<dbReference type="Pfam" id="PF14417">
    <property type="entry name" value="MEDS"/>
    <property type="match status" value="1"/>
</dbReference>